<dbReference type="AlphaFoldDB" id="A0A0B6YAX4"/>
<evidence type="ECO:0000256" key="1">
    <source>
        <dbReference type="SAM" id="MobiDB-lite"/>
    </source>
</evidence>
<organism evidence="2">
    <name type="scientific">Arion vulgaris</name>
    <dbReference type="NCBI Taxonomy" id="1028688"/>
    <lineage>
        <taxon>Eukaryota</taxon>
        <taxon>Metazoa</taxon>
        <taxon>Spiralia</taxon>
        <taxon>Lophotrochozoa</taxon>
        <taxon>Mollusca</taxon>
        <taxon>Gastropoda</taxon>
        <taxon>Heterobranchia</taxon>
        <taxon>Euthyneura</taxon>
        <taxon>Panpulmonata</taxon>
        <taxon>Eupulmonata</taxon>
        <taxon>Stylommatophora</taxon>
        <taxon>Helicina</taxon>
        <taxon>Arionoidea</taxon>
        <taxon>Arionidae</taxon>
        <taxon>Arion</taxon>
    </lineage>
</organism>
<evidence type="ECO:0000313" key="2">
    <source>
        <dbReference type="EMBL" id="CEK52640.1"/>
    </source>
</evidence>
<proteinExistence type="predicted"/>
<protein>
    <submittedName>
        <fullName evidence="2">Uncharacterized protein</fullName>
    </submittedName>
</protein>
<dbReference type="EMBL" id="HACG01005775">
    <property type="protein sequence ID" value="CEK52640.1"/>
    <property type="molecule type" value="Transcribed_RNA"/>
</dbReference>
<gene>
    <name evidence="2" type="primary">ORF17518</name>
</gene>
<accession>A0A0B6YAX4</accession>
<feature type="region of interest" description="Disordered" evidence="1">
    <location>
        <begin position="51"/>
        <end position="74"/>
    </location>
</feature>
<sequence length="82" mass="9579">MAGYCTRHNYLVYTFLSTYSGFKTCRTAVTEQMRQTRKAKHHLTIAKFPDPTVKETSRTESTQKSSTHPQNDYNQEIFLLDQ</sequence>
<reference evidence="2" key="1">
    <citation type="submission" date="2014-12" db="EMBL/GenBank/DDBJ databases">
        <title>Insight into the proteome of Arion vulgaris.</title>
        <authorList>
            <person name="Aradska J."/>
            <person name="Bulat T."/>
            <person name="Smidak R."/>
            <person name="Sarate P."/>
            <person name="Gangsoo J."/>
            <person name="Sialana F."/>
            <person name="Bilban M."/>
            <person name="Lubec G."/>
        </authorList>
    </citation>
    <scope>NUCLEOTIDE SEQUENCE</scope>
    <source>
        <tissue evidence="2">Skin</tissue>
    </source>
</reference>
<name>A0A0B6YAX4_9EUPU</name>
<feature type="compositionally biased region" description="Polar residues" evidence="1">
    <location>
        <begin position="59"/>
        <end position="74"/>
    </location>
</feature>